<organism evidence="3 4">
    <name type="scientific">Sediminibacterium roseum</name>
    <dbReference type="NCBI Taxonomy" id="1978412"/>
    <lineage>
        <taxon>Bacteria</taxon>
        <taxon>Pseudomonadati</taxon>
        <taxon>Bacteroidota</taxon>
        <taxon>Chitinophagia</taxon>
        <taxon>Chitinophagales</taxon>
        <taxon>Chitinophagaceae</taxon>
        <taxon>Sediminibacterium</taxon>
    </lineage>
</organism>
<dbReference type="PANTHER" id="PTHR12147:SF26">
    <property type="entry name" value="PEPTIDASE M28 DOMAIN-CONTAINING PROTEIN"/>
    <property type="match status" value="1"/>
</dbReference>
<dbReference type="Pfam" id="PF04389">
    <property type="entry name" value="Peptidase_M28"/>
    <property type="match status" value="1"/>
</dbReference>
<feature type="signal peptide" evidence="1">
    <location>
        <begin position="1"/>
        <end position="18"/>
    </location>
</feature>
<comment type="caution">
    <text evidence="3">The sequence shown here is derived from an EMBL/GenBank/DDBJ whole genome shotgun (WGS) entry which is preliminary data.</text>
</comment>
<gene>
    <name evidence="3" type="ORF">GWC95_01250</name>
</gene>
<dbReference type="EMBL" id="JAACJS010000002">
    <property type="protein sequence ID" value="NCI48529.1"/>
    <property type="molecule type" value="Genomic_DNA"/>
</dbReference>
<dbReference type="InterPro" id="IPR007484">
    <property type="entry name" value="Peptidase_M28"/>
</dbReference>
<dbReference type="InterPro" id="IPR046450">
    <property type="entry name" value="PA_dom_sf"/>
</dbReference>
<proteinExistence type="predicted"/>
<reference evidence="3 4" key="1">
    <citation type="submission" date="2020-01" db="EMBL/GenBank/DDBJ databases">
        <title>Genome analysis.</title>
        <authorList>
            <person name="Wu S."/>
            <person name="Wang G."/>
        </authorList>
    </citation>
    <scope>NUCLEOTIDE SEQUENCE [LARGE SCALE GENOMIC DNA]</scope>
    <source>
        <strain evidence="3 4">SYL130</strain>
    </source>
</reference>
<evidence type="ECO:0000256" key="1">
    <source>
        <dbReference type="SAM" id="SignalP"/>
    </source>
</evidence>
<dbReference type="Gene3D" id="3.40.630.10">
    <property type="entry name" value="Zn peptidases"/>
    <property type="match status" value="2"/>
</dbReference>
<name>A0ABW9ZQH7_9BACT</name>
<keyword evidence="4" id="KW-1185">Reference proteome</keyword>
<dbReference type="RefSeq" id="WP_161816851.1">
    <property type="nucleotide sequence ID" value="NZ_JAACJS010000002.1"/>
</dbReference>
<dbReference type="SUPFAM" id="SSF52025">
    <property type="entry name" value="PA domain"/>
    <property type="match status" value="1"/>
</dbReference>
<evidence type="ECO:0000313" key="4">
    <source>
        <dbReference type="Proteomes" id="UP000753802"/>
    </source>
</evidence>
<sequence>MKKLLLLCLPFATTVALAQKTDEAAKFAALITPQALKEKLTILAGPEMEGRETASPGQKKAAAWIEAQFKSFGLKPGNGDSYQQLYPVYQDQLTDKKLRVNGKTFEWDKDYSFGISSGDWKFNEFVFAGYGNYDSAKNINDFTGLDLKGKVVVILETPGAVMGRAAFAGLQARQRMLLSKGAVGMLTVADFSKRNPTNTKGGMRLAPPAAGNAAGGRGAAAPTNFYTATISNAVASALFGRTSTIALADLKNVNKGNYYAELSIHAEKTNVQLESSNVIGVLPGTSKKDEYVFLTGHYDHLGKNGNVIYYGADDDGSGSVGVIQMAEAFAAAAKAGNKPKRTMIFMTVSGEEKGLLGSEYYSEHPTVDMSKASADLNTDMIGRGDSSRKGDTLNYVYVIGHDKLSSDLAPINEAVNKQYVNIALDYKYDDPADVNRIYYRSDHYNFAKKGVPILFFYDGMLGADYHRPTDTVDKIQFDIMAKRAQLVFHTGWVIANRDAMLKRDIPLNMPSR</sequence>
<accession>A0ABW9ZQH7</accession>
<dbReference type="PANTHER" id="PTHR12147">
    <property type="entry name" value="METALLOPEPTIDASE M28 FAMILY MEMBER"/>
    <property type="match status" value="1"/>
</dbReference>
<feature type="domain" description="Peptidase M28" evidence="2">
    <location>
        <begin position="277"/>
        <end position="488"/>
    </location>
</feature>
<protein>
    <submittedName>
        <fullName evidence="3">M28 family peptidase</fullName>
    </submittedName>
</protein>
<dbReference type="SUPFAM" id="SSF53187">
    <property type="entry name" value="Zn-dependent exopeptidases"/>
    <property type="match status" value="1"/>
</dbReference>
<evidence type="ECO:0000259" key="2">
    <source>
        <dbReference type="Pfam" id="PF04389"/>
    </source>
</evidence>
<dbReference type="InterPro" id="IPR045175">
    <property type="entry name" value="M28_fam"/>
</dbReference>
<evidence type="ECO:0000313" key="3">
    <source>
        <dbReference type="EMBL" id="NCI48529.1"/>
    </source>
</evidence>
<keyword evidence="1" id="KW-0732">Signal</keyword>
<dbReference type="Proteomes" id="UP000753802">
    <property type="component" value="Unassembled WGS sequence"/>
</dbReference>
<feature type="chain" id="PRO_5046245939" evidence="1">
    <location>
        <begin position="19"/>
        <end position="512"/>
    </location>
</feature>